<dbReference type="GeneID" id="9938979"/>
<dbReference type="KEGG" id="loa:LOAG_01602"/>
<gene>
    <name evidence="1" type="ORF">LOAG_01602</name>
</gene>
<evidence type="ECO:0000313" key="1">
    <source>
        <dbReference type="EMBL" id="EFO26879.1"/>
    </source>
</evidence>
<accession>A0A1S0U8D2</accession>
<dbReference type="InParanoid" id="A0A1S0U8D2"/>
<name>A0A1S0U8D2_LOALO</name>
<sequence>MTYRFLGISKIQIETRLTGDHAHSQQQIYYILSVPINVSPATYLVKPLNKYREKRSKESLGERVEHFLIFQLPPPPPPPPPVQAIFKLTAPAAVEAVATIRG</sequence>
<dbReference type="CTD" id="9938979"/>
<dbReference type="RefSeq" id="XP_003137189.1">
    <property type="nucleotide sequence ID" value="XM_003137141.1"/>
</dbReference>
<proteinExistence type="predicted"/>
<reference evidence="1" key="1">
    <citation type="submission" date="2012-04" db="EMBL/GenBank/DDBJ databases">
        <title>The Genome Sequence of Loa loa.</title>
        <authorList>
            <consortium name="The Broad Institute Genome Sequencing Platform"/>
            <consortium name="Broad Institute Genome Sequencing Center for Infectious Disease"/>
            <person name="Nutman T.B."/>
            <person name="Fink D.L."/>
            <person name="Russ C."/>
            <person name="Young S."/>
            <person name="Zeng Q."/>
            <person name="Gargeya S."/>
            <person name="Alvarado L."/>
            <person name="Berlin A."/>
            <person name="Chapman S.B."/>
            <person name="Chen Z."/>
            <person name="Freedman E."/>
            <person name="Gellesch M."/>
            <person name="Goldberg J."/>
            <person name="Griggs A."/>
            <person name="Gujja S."/>
            <person name="Heilman E.R."/>
            <person name="Heiman D."/>
            <person name="Howarth C."/>
            <person name="Mehta T."/>
            <person name="Neiman D."/>
            <person name="Pearson M."/>
            <person name="Roberts A."/>
            <person name="Saif S."/>
            <person name="Shea T."/>
            <person name="Shenoy N."/>
            <person name="Sisk P."/>
            <person name="Stolte C."/>
            <person name="Sykes S."/>
            <person name="White J."/>
            <person name="Yandava C."/>
            <person name="Haas B."/>
            <person name="Henn M.R."/>
            <person name="Nusbaum C."/>
            <person name="Birren B."/>
        </authorList>
    </citation>
    <scope>NUCLEOTIDE SEQUENCE [LARGE SCALE GENOMIC DNA]</scope>
</reference>
<dbReference type="EMBL" id="JH712066">
    <property type="protein sequence ID" value="EFO26879.1"/>
    <property type="molecule type" value="Genomic_DNA"/>
</dbReference>
<organism evidence="1">
    <name type="scientific">Loa loa</name>
    <name type="common">Eye worm</name>
    <name type="synonym">Filaria loa</name>
    <dbReference type="NCBI Taxonomy" id="7209"/>
    <lineage>
        <taxon>Eukaryota</taxon>
        <taxon>Metazoa</taxon>
        <taxon>Ecdysozoa</taxon>
        <taxon>Nematoda</taxon>
        <taxon>Chromadorea</taxon>
        <taxon>Rhabditida</taxon>
        <taxon>Spirurina</taxon>
        <taxon>Spiruromorpha</taxon>
        <taxon>Filarioidea</taxon>
        <taxon>Onchocercidae</taxon>
        <taxon>Loa</taxon>
    </lineage>
</organism>
<protein>
    <submittedName>
        <fullName evidence="1">Uncharacterized protein</fullName>
    </submittedName>
</protein>
<dbReference type="AlphaFoldDB" id="A0A1S0U8D2"/>